<evidence type="ECO:0000259" key="1">
    <source>
        <dbReference type="Pfam" id="PF01047"/>
    </source>
</evidence>
<evidence type="ECO:0000313" key="2">
    <source>
        <dbReference type="EMBL" id="MFC4530535.1"/>
    </source>
</evidence>
<dbReference type="Pfam" id="PF01047">
    <property type="entry name" value="MarR"/>
    <property type="match status" value="1"/>
</dbReference>
<dbReference type="EMBL" id="JBHSFP010000003">
    <property type="protein sequence ID" value="MFC4530535.1"/>
    <property type="molecule type" value="Genomic_DNA"/>
</dbReference>
<proteinExistence type="predicted"/>
<organism evidence="2 3">
    <name type="scientific">Sphaerisporangium dianthi</name>
    <dbReference type="NCBI Taxonomy" id="1436120"/>
    <lineage>
        <taxon>Bacteria</taxon>
        <taxon>Bacillati</taxon>
        <taxon>Actinomycetota</taxon>
        <taxon>Actinomycetes</taxon>
        <taxon>Streptosporangiales</taxon>
        <taxon>Streptosporangiaceae</taxon>
        <taxon>Sphaerisporangium</taxon>
    </lineage>
</organism>
<protein>
    <submittedName>
        <fullName evidence="2">MarR family transcriptional regulator</fullName>
    </submittedName>
</protein>
<dbReference type="InterPro" id="IPR036390">
    <property type="entry name" value="WH_DNA-bd_sf"/>
</dbReference>
<dbReference type="InterPro" id="IPR036388">
    <property type="entry name" value="WH-like_DNA-bd_sf"/>
</dbReference>
<dbReference type="SUPFAM" id="SSF46785">
    <property type="entry name" value="Winged helix' DNA-binding domain"/>
    <property type="match status" value="1"/>
</dbReference>
<sequence length="94" mass="10657">MGLSKGGAVTAVIDRLEKAGFARRRRDASDRRHVIVELDREGAYTGFRQIFERFSEAYTALIEKYDDARLALLLDFANGASEIVYSETMKIRNP</sequence>
<evidence type="ECO:0000313" key="3">
    <source>
        <dbReference type="Proteomes" id="UP001596004"/>
    </source>
</evidence>
<dbReference type="Gene3D" id="1.10.10.10">
    <property type="entry name" value="Winged helix-like DNA-binding domain superfamily/Winged helix DNA-binding domain"/>
    <property type="match status" value="1"/>
</dbReference>
<reference evidence="3" key="1">
    <citation type="journal article" date="2019" name="Int. J. Syst. Evol. Microbiol.">
        <title>The Global Catalogue of Microorganisms (GCM) 10K type strain sequencing project: providing services to taxonomists for standard genome sequencing and annotation.</title>
        <authorList>
            <consortium name="The Broad Institute Genomics Platform"/>
            <consortium name="The Broad Institute Genome Sequencing Center for Infectious Disease"/>
            <person name="Wu L."/>
            <person name="Ma J."/>
        </authorList>
    </citation>
    <scope>NUCLEOTIDE SEQUENCE [LARGE SCALE GENOMIC DNA]</scope>
    <source>
        <strain evidence="3">CGMCC 4.7132</strain>
    </source>
</reference>
<dbReference type="InterPro" id="IPR000835">
    <property type="entry name" value="HTH_MarR-typ"/>
</dbReference>
<dbReference type="Proteomes" id="UP001596004">
    <property type="component" value="Unassembled WGS sequence"/>
</dbReference>
<dbReference type="RefSeq" id="WP_380838414.1">
    <property type="nucleotide sequence ID" value="NZ_JBHSFP010000003.1"/>
</dbReference>
<name>A0ABV9CD30_9ACTN</name>
<comment type="caution">
    <text evidence="2">The sequence shown here is derived from an EMBL/GenBank/DDBJ whole genome shotgun (WGS) entry which is preliminary data.</text>
</comment>
<accession>A0ABV9CD30</accession>
<feature type="domain" description="HTH marR-type" evidence="1">
    <location>
        <begin position="7"/>
        <end position="34"/>
    </location>
</feature>
<gene>
    <name evidence="2" type="ORF">ACFO60_07150</name>
</gene>
<keyword evidence="3" id="KW-1185">Reference proteome</keyword>